<sequence>MLAFLDSERSLMIKASLAIESEKTKINISSLSEDDKVALAMQDLGQSGFGVAVSRDGNKRKESEHFADEGA</sequence>
<accession>A0AB39UEF5</accession>
<dbReference type="AlphaFoldDB" id="A0AB39UEF5"/>
<dbReference type="RefSeq" id="WP_369343185.1">
    <property type="nucleotide sequence ID" value="NZ_CP129675.1"/>
</dbReference>
<evidence type="ECO:0000313" key="1">
    <source>
        <dbReference type="EMBL" id="XDS47357.1"/>
    </source>
</evidence>
<organism evidence="1">
    <name type="scientific">Bifidobacterium fermentum</name>
    <dbReference type="NCBI Taxonomy" id="3059035"/>
    <lineage>
        <taxon>Bacteria</taxon>
        <taxon>Bacillati</taxon>
        <taxon>Actinomycetota</taxon>
        <taxon>Actinomycetes</taxon>
        <taxon>Bifidobacteriales</taxon>
        <taxon>Bifidobacteriaceae</taxon>
        <taxon>Bifidobacterium</taxon>
    </lineage>
</organism>
<dbReference type="EMBL" id="CP129675">
    <property type="protein sequence ID" value="XDS47357.1"/>
    <property type="molecule type" value="Genomic_DNA"/>
</dbReference>
<reference evidence="1" key="1">
    <citation type="submission" date="2023-07" db="EMBL/GenBank/DDBJ databases">
        <title>Bifidobacterium aquikefiriaerophilum sp. nov. and Bifidobacterium eccum sp. nov., isolated from water kefir.</title>
        <authorList>
            <person name="Breselge S."/>
            <person name="Bellassi P."/>
            <person name="Barcenilla C."/>
            <person name="Alvarez-Ordonez A."/>
            <person name="Morelli L."/>
            <person name="Cotter P.D."/>
        </authorList>
    </citation>
    <scope>NUCLEOTIDE SEQUENCE</scope>
    <source>
        <strain evidence="1">WK048_4_13</strain>
    </source>
</reference>
<proteinExistence type="predicted"/>
<protein>
    <submittedName>
        <fullName evidence="1">Uncharacterized protein</fullName>
    </submittedName>
</protein>
<name>A0AB39UEF5_9BIFI</name>
<gene>
    <name evidence="1" type="ORF">QN217_04330</name>
</gene>